<dbReference type="GO" id="GO:0004519">
    <property type="term" value="F:endonuclease activity"/>
    <property type="evidence" value="ECO:0007669"/>
    <property type="project" value="UniProtKB-KW"/>
</dbReference>
<protein>
    <submittedName>
        <fullName evidence="2">Predicted restriction endonuclease</fullName>
    </submittedName>
</protein>
<keyword evidence="2" id="KW-0255">Endonuclease</keyword>
<comment type="caution">
    <text evidence="2">The sequence shown here is derived from an EMBL/GenBank/DDBJ whole genome shotgun (WGS) entry which is preliminary data.</text>
</comment>
<evidence type="ECO:0000313" key="3">
    <source>
        <dbReference type="Proteomes" id="UP000248291"/>
    </source>
</evidence>
<dbReference type="CDD" id="cd00085">
    <property type="entry name" value="HNHc"/>
    <property type="match status" value="1"/>
</dbReference>
<organism evidence="2 3">
    <name type="scientific">Pseudomonas syringae pv. actinidiae</name>
    <dbReference type="NCBI Taxonomy" id="103796"/>
    <lineage>
        <taxon>Bacteria</taxon>
        <taxon>Pseudomonadati</taxon>
        <taxon>Pseudomonadota</taxon>
        <taxon>Gammaproteobacteria</taxon>
        <taxon>Pseudomonadales</taxon>
        <taxon>Pseudomonadaceae</taxon>
        <taxon>Pseudomonas</taxon>
        <taxon>Pseudomonas syringae</taxon>
    </lineage>
</organism>
<feature type="domain" description="HNH nuclease" evidence="1">
    <location>
        <begin position="156"/>
        <end position="208"/>
    </location>
</feature>
<evidence type="ECO:0000313" key="2">
    <source>
        <dbReference type="EMBL" id="GBH17929.1"/>
    </source>
</evidence>
<dbReference type="AlphaFoldDB" id="A0AAN4Q6G1"/>
<evidence type="ECO:0000259" key="1">
    <source>
        <dbReference type="Pfam" id="PF13391"/>
    </source>
</evidence>
<sequence length="268" mass="30137">MARNWFHAAGILWPALVEAAARRELPIYEQLSPLVQTNPLSMRWALDPIQNYCLEANLPPLSSIVVGKRTGIPGAGFVGWRLDDIDTAHQMVFNHDWSDVQNPYIAFGPSDTPESLGQMLYEHPEKRDEIYAKVKVRGVAQRVFKEALLLAYEQRCAICKLSFYQALDGAHIVPWAQATDGQRLDPRNGLLLCTLHHRLFDRGLITIDSLDRVQYCDPMMEDGPYSISDAQMTAELHGTPAHLPSDPALRPSAAAMMLHRQSHSWDAE</sequence>
<gene>
    <name evidence="2" type="ORF">KPSA3_03906</name>
</gene>
<proteinExistence type="predicted"/>
<dbReference type="EMBL" id="BGKA01000129">
    <property type="protein sequence ID" value="GBH17929.1"/>
    <property type="molecule type" value="Genomic_DNA"/>
</dbReference>
<name>A0AAN4Q6G1_PSESF</name>
<keyword evidence="2" id="KW-0540">Nuclease</keyword>
<reference evidence="2 3" key="1">
    <citation type="submission" date="2018-04" db="EMBL/GenBank/DDBJ databases">
        <title>Draft genome sequence of Pseudomonas syringae pv. actinidiae biovar 3 strains isolated from kiwifruit in Kagawa prefecture.</title>
        <authorList>
            <person name="Tabuchi M."/>
            <person name="Saito M."/>
            <person name="Fujiwara S."/>
            <person name="Sasa N."/>
            <person name="Akimitsu K."/>
            <person name="Gomi K."/>
            <person name="Konishi-Sugita S."/>
            <person name="Hamano K."/>
            <person name="Kataoka I."/>
        </authorList>
    </citation>
    <scope>NUCLEOTIDE SEQUENCE [LARGE SCALE GENOMIC DNA]</scope>
    <source>
        <strain evidence="2 3">MAFF212211</strain>
    </source>
</reference>
<dbReference type="Proteomes" id="UP000248291">
    <property type="component" value="Unassembled WGS sequence"/>
</dbReference>
<dbReference type="Pfam" id="PF13391">
    <property type="entry name" value="HNH_2"/>
    <property type="match status" value="1"/>
</dbReference>
<accession>A0AAN4Q6G1</accession>
<keyword evidence="2" id="KW-0378">Hydrolase</keyword>
<dbReference type="InterPro" id="IPR003615">
    <property type="entry name" value="HNH_nuc"/>
</dbReference>